<protein>
    <submittedName>
        <fullName evidence="1">Uncharacterized protein</fullName>
    </submittedName>
</protein>
<reference evidence="2" key="1">
    <citation type="submission" date="2018-05" db="EMBL/GenBank/DDBJ databases">
        <authorList>
            <person name="Deangelis K."/>
            <person name="Huntemann M."/>
            <person name="Clum A."/>
            <person name="Pillay M."/>
            <person name="Palaniappan K."/>
            <person name="Varghese N."/>
            <person name="Mikhailova N."/>
            <person name="Stamatis D."/>
            <person name="Reddy T."/>
            <person name="Daum C."/>
            <person name="Shapiro N."/>
            <person name="Ivanova N."/>
            <person name="Kyrpides N."/>
            <person name="Woyke T."/>
        </authorList>
    </citation>
    <scope>NUCLEOTIDE SEQUENCE [LARGE SCALE GENOMIC DNA]</scope>
    <source>
        <strain evidence="2">GAS496</strain>
    </source>
</reference>
<dbReference type="Proteomes" id="UP000247781">
    <property type="component" value="Unassembled WGS sequence"/>
</dbReference>
<dbReference type="EMBL" id="QJJU01000035">
    <property type="protein sequence ID" value="PXX00326.1"/>
    <property type="molecule type" value="Genomic_DNA"/>
</dbReference>
<sequence>MYLSGVRHLPAEQTGSRPQRAASLPMVVCEC</sequence>
<keyword evidence="2" id="KW-1185">Reference proteome</keyword>
<comment type="caution">
    <text evidence="1">The sequence shown here is derived from an EMBL/GenBank/DDBJ whole genome shotgun (WGS) entry which is preliminary data.</text>
</comment>
<dbReference type="AlphaFoldDB" id="A0A318HA45"/>
<reference evidence="1 2" key="2">
    <citation type="submission" date="2018-06" db="EMBL/GenBank/DDBJ databases">
        <title>Sequencing of bacterial isolates from soil warming experiment in Harvard Forest, Massachusetts, USA.</title>
        <authorList>
            <person name="Deangelis K.PhD."/>
        </authorList>
    </citation>
    <scope>NUCLEOTIDE SEQUENCE [LARGE SCALE GENOMIC DNA]</scope>
    <source>
        <strain evidence="1 2">GAS496</strain>
    </source>
</reference>
<evidence type="ECO:0000313" key="2">
    <source>
        <dbReference type="Proteomes" id="UP000247781"/>
    </source>
</evidence>
<name>A0A318HA45_9MYCO</name>
<gene>
    <name evidence="1" type="ORF">C8E89_13529</name>
</gene>
<organism evidence="1 2">
    <name type="scientific">Mycolicibacterium moriokaense</name>
    <dbReference type="NCBI Taxonomy" id="39691"/>
    <lineage>
        <taxon>Bacteria</taxon>
        <taxon>Bacillati</taxon>
        <taxon>Actinomycetota</taxon>
        <taxon>Actinomycetes</taxon>
        <taxon>Mycobacteriales</taxon>
        <taxon>Mycobacteriaceae</taxon>
        <taxon>Mycolicibacterium</taxon>
    </lineage>
</organism>
<accession>A0A318HA45</accession>
<proteinExistence type="predicted"/>
<evidence type="ECO:0000313" key="1">
    <source>
        <dbReference type="EMBL" id="PXX00326.1"/>
    </source>
</evidence>